<evidence type="ECO:0000313" key="3">
    <source>
        <dbReference type="Proteomes" id="UP000184428"/>
    </source>
</evidence>
<dbReference type="RefSeq" id="WP_141243161.1">
    <property type="nucleotide sequence ID" value="NZ_FRDM01000047.1"/>
</dbReference>
<reference evidence="2 3" key="1">
    <citation type="submission" date="2016-12" db="EMBL/GenBank/DDBJ databases">
        <authorList>
            <person name="Song W.-J."/>
            <person name="Kurnit D.M."/>
        </authorList>
    </citation>
    <scope>NUCLEOTIDE SEQUENCE [LARGE SCALE GENOMIC DNA]</scope>
    <source>
        <strain evidence="2 3">DSM 43162</strain>
    </source>
</reference>
<dbReference type="EMBL" id="FRDM01000047">
    <property type="protein sequence ID" value="SHN88514.1"/>
    <property type="molecule type" value="Genomic_DNA"/>
</dbReference>
<gene>
    <name evidence="2" type="ORF">SAMN05660350_04548</name>
</gene>
<feature type="region of interest" description="Disordered" evidence="1">
    <location>
        <begin position="90"/>
        <end position="121"/>
    </location>
</feature>
<organism evidence="2 3">
    <name type="scientific">Geodermatophilus obscurus</name>
    <dbReference type="NCBI Taxonomy" id="1861"/>
    <lineage>
        <taxon>Bacteria</taxon>
        <taxon>Bacillati</taxon>
        <taxon>Actinomycetota</taxon>
        <taxon>Actinomycetes</taxon>
        <taxon>Geodermatophilales</taxon>
        <taxon>Geodermatophilaceae</taxon>
        <taxon>Geodermatophilus</taxon>
    </lineage>
</organism>
<protein>
    <submittedName>
        <fullName evidence="2">Uncharacterized protein</fullName>
    </submittedName>
</protein>
<dbReference type="Proteomes" id="UP000184428">
    <property type="component" value="Unassembled WGS sequence"/>
</dbReference>
<evidence type="ECO:0000313" key="2">
    <source>
        <dbReference type="EMBL" id="SHN88514.1"/>
    </source>
</evidence>
<accession>A0A1M7UZZ1</accession>
<feature type="region of interest" description="Disordered" evidence="1">
    <location>
        <begin position="364"/>
        <end position="383"/>
    </location>
</feature>
<evidence type="ECO:0000256" key="1">
    <source>
        <dbReference type="SAM" id="MobiDB-lite"/>
    </source>
</evidence>
<name>A0A1M7UZZ1_9ACTN</name>
<dbReference type="OrthoDB" id="4338521at2"/>
<proteinExistence type="predicted"/>
<feature type="compositionally biased region" description="Polar residues" evidence="1">
    <location>
        <begin position="364"/>
        <end position="379"/>
    </location>
</feature>
<feature type="region of interest" description="Disordered" evidence="1">
    <location>
        <begin position="336"/>
        <end position="355"/>
    </location>
</feature>
<sequence length="413" mass="44608">MSEAPAEPIVGSTPSAYDGAIVLGEDEAEPIVGPPSPYQEVVVFPECEVEPIIGAAPSAYHPATTSVVPETPHSGYDDVIHVPDAEEELAAQPRESSPYGAVTAVPDLTRTPPLAPAPRSPYTGVIAGPRLAGDGRGPLRRGVISWELVEAWDLPRPEANLGSLSEADLQVLSWLEAHEAKIVDVERRRRVDRRAIAAAIAWEALENTAWPFSRRAVGVGKVHLKSSVVHQVEAAGYVPVRTDEQRKSLLRNSDEAIEYIGAIMEAHADIAEDAGHDIRQRVDILTNEYNGRDLEDWEHHLAGKEVGAPLIPGNDMALWSRDKIWYVEQAVGTPDPAVFTAPGESPQQRGSEIPPVRHRHNTAATTEGQHPDTLNSSGSADVPGSERKYFECDTCIGSPTAEGSSRGKCTWTL</sequence>
<dbReference type="AlphaFoldDB" id="A0A1M7UZZ1"/>